<protein>
    <submittedName>
        <fullName evidence="2">Uncharacterized protein</fullName>
    </submittedName>
</protein>
<evidence type="ECO:0000313" key="2">
    <source>
        <dbReference type="WBParaSite" id="nRc.2.0.1.t12829-RA"/>
    </source>
</evidence>
<organism evidence="1 2">
    <name type="scientific">Romanomermis culicivorax</name>
    <name type="common">Nematode worm</name>
    <dbReference type="NCBI Taxonomy" id="13658"/>
    <lineage>
        <taxon>Eukaryota</taxon>
        <taxon>Metazoa</taxon>
        <taxon>Ecdysozoa</taxon>
        <taxon>Nematoda</taxon>
        <taxon>Enoplea</taxon>
        <taxon>Dorylaimia</taxon>
        <taxon>Mermithida</taxon>
        <taxon>Mermithoidea</taxon>
        <taxon>Mermithidae</taxon>
        <taxon>Romanomermis</taxon>
    </lineage>
</organism>
<dbReference type="AlphaFoldDB" id="A0A915IGA0"/>
<accession>A0A915IGA0</accession>
<dbReference type="WBParaSite" id="nRc.2.0.1.t12829-RA">
    <property type="protein sequence ID" value="nRc.2.0.1.t12829-RA"/>
    <property type="gene ID" value="nRc.2.0.1.g12829"/>
</dbReference>
<keyword evidence="1" id="KW-1185">Reference proteome</keyword>
<reference evidence="2" key="1">
    <citation type="submission" date="2022-11" db="UniProtKB">
        <authorList>
            <consortium name="WormBaseParasite"/>
        </authorList>
    </citation>
    <scope>IDENTIFICATION</scope>
</reference>
<evidence type="ECO:0000313" key="1">
    <source>
        <dbReference type="Proteomes" id="UP000887565"/>
    </source>
</evidence>
<name>A0A915IGA0_ROMCU</name>
<sequence length="125" mass="14112">MKSIWYKESIGRRDQTSKMKEAKGNDWRKKIVGIKTSRDAKGVATGAVLKEKQSMIPSYFAILVFICKCVFCKSEILEAIKRVFLFSSVLCIVEEQVIVDFVFIHCCLIGTHSICTIAFMGRAPP</sequence>
<proteinExistence type="predicted"/>
<dbReference type="Proteomes" id="UP000887565">
    <property type="component" value="Unplaced"/>
</dbReference>